<feature type="region of interest" description="Disordered" evidence="1">
    <location>
        <begin position="178"/>
        <end position="199"/>
    </location>
</feature>
<organism evidence="3 4">
    <name type="scientific">Eragrostis curvula</name>
    <name type="common">weeping love grass</name>
    <dbReference type="NCBI Taxonomy" id="38414"/>
    <lineage>
        <taxon>Eukaryota</taxon>
        <taxon>Viridiplantae</taxon>
        <taxon>Streptophyta</taxon>
        <taxon>Embryophyta</taxon>
        <taxon>Tracheophyta</taxon>
        <taxon>Spermatophyta</taxon>
        <taxon>Magnoliopsida</taxon>
        <taxon>Liliopsida</taxon>
        <taxon>Poales</taxon>
        <taxon>Poaceae</taxon>
        <taxon>PACMAD clade</taxon>
        <taxon>Chloridoideae</taxon>
        <taxon>Eragrostideae</taxon>
        <taxon>Eragrostidinae</taxon>
        <taxon>Eragrostis</taxon>
    </lineage>
</organism>
<dbReference type="Pfam" id="PF22596">
    <property type="entry name" value="Scabin-like"/>
    <property type="match status" value="1"/>
</dbReference>
<dbReference type="Gramene" id="TVU49893">
    <property type="protein sequence ID" value="TVU49893"/>
    <property type="gene ID" value="EJB05_01233"/>
</dbReference>
<accession>A0A5J9WP49</accession>
<feature type="domain" description="Pierisin-like" evidence="2">
    <location>
        <begin position="39"/>
        <end position="117"/>
    </location>
</feature>
<feature type="compositionally biased region" description="Basic and acidic residues" evidence="1">
    <location>
        <begin position="184"/>
        <end position="199"/>
    </location>
</feature>
<evidence type="ECO:0000313" key="4">
    <source>
        <dbReference type="Proteomes" id="UP000324897"/>
    </source>
</evidence>
<dbReference type="OrthoDB" id="753881at2759"/>
<dbReference type="AlphaFoldDB" id="A0A5J9WP49"/>
<dbReference type="Gene3D" id="3.90.210.10">
    <property type="entry name" value="Heat-Labile Enterotoxin, subunit A"/>
    <property type="match status" value="1"/>
</dbReference>
<proteinExistence type="predicted"/>
<dbReference type="InterPro" id="IPR054695">
    <property type="entry name" value="Pierisin-like_dom"/>
</dbReference>
<evidence type="ECO:0000313" key="3">
    <source>
        <dbReference type="EMBL" id="TVU49893.1"/>
    </source>
</evidence>
<dbReference type="SUPFAM" id="SSF56399">
    <property type="entry name" value="ADP-ribosylation"/>
    <property type="match status" value="1"/>
</dbReference>
<evidence type="ECO:0000256" key="1">
    <source>
        <dbReference type="SAM" id="MobiDB-lite"/>
    </source>
</evidence>
<dbReference type="Proteomes" id="UP000324897">
    <property type="component" value="Chromosome 6"/>
</dbReference>
<dbReference type="EMBL" id="RWGY01000002">
    <property type="protein sequence ID" value="TVU49893.1"/>
    <property type="molecule type" value="Genomic_DNA"/>
</dbReference>
<feature type="non-terminal residue" evidence="3">
    <location>
        <position position="199"/>
    </location>
</feature>
<feature type="non-terminal residue" evidence="3">
    <location>
        <position position="1"/>
    </location>
</feature>
<gene>
    <name evidence="3" type="ORF">EJB05_01233</name>
</gene>
<evidence type="ECO:0000259" key="2">
    <source>
        <dbReference type="Pfam" id="PF22596"/>
    </source>
</evidence>
<sequence length="199" mass="22988">MNNTLEPHRLVPDVFISTTLSTTWCPNNAGTPLEPGTRVPDAFISTTLSTRWRPNPSTRILPPGRQMETYRYEIYAPGGIWVRMTLGNRYQHPDQDEVSFVRGIAPQYIRSAQRYIGTRPANNPRCVRWCRSDRTIRLNLLFSPQSHPQRLLRIHRPIFDYRDENGTRPPLTITIWRGPLQQSGREKRDADAASHSIID</sequence>
<name>A0A5J9WP49_9POAL</name>
<comment type="caution">
    <text evidence="3">The sequence shown here is derived from an EMBL/GenBank/DDBJ whole genome shotgun (WGS) entry which is preliminary data.</text>
</comment>
<keyword evidence="4" id="KW-1185">Reference proteome</keyword>
<reference evidence="3 4" key="1">
    <citation type="journal article" date="2019" name="Sci. Rep.">
        <title>A high-quality genome of Eragrostis curvula grass provides insights into Poaceae evolution and supports new strategies to enhance forage quality.</title>
        <authorList>
            <person name="Carballo J."/>
            <person name="Santos B.A.C.M."/>
            <person name="Zappacosta D."/>
            <person name="Garbus I."/>
            <person name="Selva J.P."/>
            <person name="Gallo C.A."/>
            <person name="Diaz A."/>
            <person name="Albertini E."/>
            <person name="Caccamo M."/>
            <person name="Echenique V."/>
        </authorList>
    </citation>
    <scope>NUCLEOTIDE SEQUENCE [LARGE SCALE GENOMIC DNA]</scope>
    <source>
        <strain evidence="4">cv. Victoria</strain>
        <tissue evidence="3">Leaf</tissue>
    </source>
</reference>
<protein>
    <recommendedName>
        <fullName evidence="2">Pierisin-like domain-containing protein</fullName>
    </recommendedName>
</protein>